<comment type="caution">
    <text evidence="3">The sequence shown here is derived from an EMBL/GenBank/DDBJ whole genome shotgun (WGS) entry which is preliminary data.</text>
</comment>
<proteinExistence type="predicted"/>
<evidence type="ECO:0000256" key="1">
    <source>
        <dbReference type="SAM" id="MobiDB-lite"/>
    </source>
</evidence>
<keyword evidence="2" id="KW-0732">Signal</keyword>
<keyword evidence="4" id="KW-1185">Reference proteome</keyword>
<dbReference type="Proteomes" id="UP001055039">
    <property type="component" value="Unassembled WGS sequence"/>
</dbReference>
<evidence type="ECO:0000313" key="3">
    <source>
        <dbReference type="EMBL" id="GJE67155.1"/>
    </source>
</evidence>
<evidence type="ECO:0000313" key="4">
    <source>
        <dbReference type="Proteomes" id="UP001055039"/>
    </source>
</evidence>
<accession>A0ABQ4UM20</accession>
<reference evidence="3" key="1">
    <citation type="journal article" date="2021" name="Front. Microbiol.">
        <title>Comprehensive Comparative Genomics and Phenotyping of Methylobacterium Species.</title>
        <authorList>
            <person name="Alessa O."/>
            <person name="Ogura Y."/>
            <person name="Fujitani Y."/>
            <person name="Takami H."/>
            <person name="Hayashi T."/>
            <person name="Sahin N."/>
            <person name="Tani A."/>
        </authorList>
    </citation>
    <scope>NUCLEOTIDE SEQUENCE</scope>
    <source>
        <strain evidence="3">NBRC 15686</strain>
    </source>
</reference>
<feature type="chain" id="PRO_5045400828" description="Lipoprotein" evidence="2">
    <location>
        <begin position="33"/>
        <end position="134"/>
    </location>
</feature>
<evidence type="ECO:0000256" key="2">
    <source>
        <dbReference type="SAM" id="SignalP"/>
    </source>
</evidence>
<name>A0ABQ4UM20_9HYPH</name>
<sequence>MDRFSTTTIASSLMRLSLIGACAITLSACVTAKEQQAMDRNQCAGFGFEPGTDGFAQCMMGVVQQREVLEENRRMQRQAQLADDNRQREQQQEVYKILSQQRSGDKRFPVCGASSSGGMDRTTMTWYGPDCRAR</sequence>
<dbReference type="RefSeq" id="WP_238227607.1">
    <property type="nucleotide sequence ID" value="NZ_BAAADH010000094.1"/>
</dbReference>
<evidence type="ECO:0008006" key="5">
    <source>
        <dbReference type="Google" id="ProtNLM"/>
    </source>
</evidence>
<feature type="signal peptide" evidence="2">
    <location>
        <begin position="1"/>
        <end position="32"/>
    </location>
</feature>
<protein>
    <recommendedName>
        <fullName evidence="5">Lipoprotein</fullName>
    </recommendedName>
</protein>
<feature type="region of interest" description="Disordered" evidence="1">
    <location>
        <begin position="74"/>
        <end position="115"/>
    </location>
</feature>
<organism evidence="3 4">
    <name type="scientific">Methylorubrum aminovorans</name>
    <dbReference type="NCBI Taxonomy" id="269069"/>
    <lineage>
        <taxon>Bacteria</taxon>
        <taxon>Pseudomonadati</taxon>
        <taxon>Pseudomonadota</taxon>
        <taxon>Alphaproteobacteria</taxon>
        <taxon>Hyphomicrobiales</taxon>
        <taxon>Methylobacteriaceae</taxon>
        <taxon>Methylorubrum</taxon>
    </lineage>
</organism>
<dbReference type="PROSITE" id="PS51257">
    <property type="entry name" value="PROKAR_LIPOPROTEIN"/>
    <property type="match status" value="1"/>
</dbReference>
<reference evidence="3" key="2">
    <citation type="submission" date="2021-08" db="EMBL/GenBank/DDBJ databases">
        <authorList>
            <person name="Tani A."/>
            <person name="Ola A."/>
            <person name="Ogura Y."/>
            <person name="Katsura K."/>
            <person name="Hayashi T."/>
        </authorList>
    </citation>
    <scope>NUCLEOTIDE SEQUENCE</scope>
    <source>
        <strain evidence="3">NBRC 15686</strain>
    </source>
</reference>
<dbReference type="EMBL" id="BPRC01000022">
    <property type="protein sequence ID" value="GJE67155.1"/>
    <property type="molecule type" value="Genomic_DNA"/>
</dbReference>
<gene>
    <name evidence="3" type="ORF">LNAOJCKE_4381</name>
</gene>